<dbReference type="InterPro" id="IPR036188">
    <property type="entry name" value="FAD/NAD-bd_sf"/>
</dbReference>
<dbReference type="Gene3D" id="3.50.50.60">
    <property type="entry name" value="FAD/NAD(P)-binding domain"/>
    <property type="match status" value="2"/>
</dbReference>
<dbReference type="GO" id="GO:0050660">
    <property type="term" value="F:flavin adenine dinucleotide binding"/>
    <property type="evidence" value="ECO:0007669"/>
    <property type="project" value="TreeGrafter"/>
</dbReference>
<comment type="caution">
    <text evidence="11">The sequence shown here is derived from an EMBL/GenBank/DDBJ whole genome shotgun (WGS) entry which is preliminary data.</text>
</comment>
<keyword evidence="3" id="KW-0285">Flavoprotein</keyword>
<protein>
    <submittedName>
        <fullName evidence="11">Dihydrolipoyl dehydrogenase</fullName>
        <ecNumber evidence="11">1.8.1.4</ecNumber>
    </submittedName>
</protein>
<evidence type="ECO:0000256" key="3">
    <source>
        <dbReference type="ARBA" id="ARBA00022630"/>
    </source>
</evidence>
<evidence type="ECO:0000259" key="10">
    <source>
        <dbReference type="Pfam" id="PF07992"/>
    </source>
</evidence>
<name>A0A1J5QI20_9ZZZZ</name>
<dbReference type="EMBL" id="MLJW01000728">
    <property type="protein sequence ID" value="OIQ83166.1"/>
    <property type="molecule type" value="Genomic_DNA"/>
</dbReference>
<dbReference type="InterPro" id="IPR004099">
    <property type="entry name" value="Pyr_nucl-diS_OxRdtase_dimer"/>
</dbReference>
<dbReference type="Pfam" id="PF02852">
    <property type="entry name" value="Pyr_redox_dim"/>
    <property type="match status" value="1"/>
</dbReference>
<dbReference type="Pfam" id="PF07992">
    <property type="entry name" value="Pyr_redox_2"/>
    <property type="match status" value="1"/>
</dbReference>
<dbReference type="PIRSF" id="PIRSF000350">
    <property type="entry name" value="Mercury_reductase_MerA"/>
    <property type="match status" value="1"/>
</dbReference>
<dbReference type="SUPFAM" id="SSF55424">
    <property type="entry name" value="FAD/NAD-linked reductases, dimerisation (C-terminal) domain"/>
    <property type="match status" value="1"/>
</dbReference>
<dbReference type="PRINTS" id="PR00368">
    <property type="entry name" value="FADPNR"/>
</dbReference>
<keyword evidence="7" id="KW-1015">Disulfide bond</keyword>
<evidence type="ECO:0000256" key="7">
    <source>
        <dbReference type="ARBA" id="ARBA00023157"/>
    </source>
</evidence>
<evidence type="ECO:0000256" key="8">
    <source>
        <dbReference type="ARBA" id="ARBA00023284"/>
    </source>
</evidence>
<dbReference type="SUPFAM" id="SSF51905">
    <property type="entry name" value="FAD/NAD(P)-binding domain"/>
    <property type="match status" value="1"/>
</dbReference>
<dbReference type="PRINTS" id="PR00411">
    <property type="entry name" value="PNDRDTASEI"/>
</dbReference>
<evidence type="ECO:0000313" key="11">
    <source>
        <dbReference type="EMBL" id="OIQ83166.1"/>
    </source>
</evidence>
<comment type="cofactor">
    <cofactor evidence="1">
        <name>FAD</name>
        <dbReference type="ChEBI" id="CHEBI:57692"/>
    </cofactor>
</comment>
<accession>A0A1J5QI20</accession>
<keyword evidence="8" id="KW-0676">Redox-active center</keyword>
<sequence>METNEHVDVLVIGGGPGGTPAAMALAGAGKRVLLVEAGRGLGGTCLFEGCIPSKIFRETAARRHEILRAEDFGLRQGISGLPDIDWAAVQSRRDQILSGRSQGALAHARAMPSLEVVFGRARLTGARSARVDTADARRIVTFDRAILATGSVPVSLPIPGAELPGVIDSTQLIEIDAIPRSMVLIGAGPIGVEMAQIFAMLGTRVTIVEAADRILGPVDAVLTERLQERLVRDGIAVHTAAAVASITGDQGHLLTTFSVDGTDLTVESEVVAIVAGRTPNVAGLGLESTEIRSDRHGVVVDATLQTGEPGIYATGDLVGNPMFAHWATAQALAVARHLLGATVEFPRPEHNSAVIFSSPEIGMVGLTEEAARAGGLDVGVAEYDYRADARAQISGDADGLLRIVYAHGSHQIVGMHVLVEGAADLMGEAALAVRVGLTTDDLAGAIHPHPTLTEAFGLAALAVHD</sequence>
<dbReference type="GO" id="GO:0006103">
    <property type="term" value="P:2-oxoglutarate metabolic process"/>
    <property type="evidence" value="ECO:0007669"/>
    <property type="project" value="TreeGrafter"/>
</dbReference>
<dbReference type="PROSITE" id="PS00076">
    <property type="entry name" value="PYRIDINE_REDOX_1"/>
    <property type="match status" value="1"/>
</dbReference>
<dbReference type="PANTHER" id="PTHR22912">
    <property type="entry name" value="DISULFIDE OXIDOREDUCTASE"/>
    <property type="match status" value="1"/>
</dbReference>
<proteinExistence type="inferred from homology"/>
<dbReference type="InterPro" id="IPR016156">
    <property type="entry name" value="FAD/NAD-linked_Rdtase_dimer_sf"/>
</dbReference>
<dbReference type="Gene3D" id="3.30.390.30">
    <property type="match status" value="1"/>
</dbReference>
<dbReference type="InterPro" id="IPR023753">
    <property type="entry name" value="FAD/NAD-binding_dom"/>
</dbReference>
<dbReference type="InterPro" id="IPR001100">
    <property type="entry name" value="Pyr_nuc-diS_OxRdtase"/>
</dbReference>
<feature type="domain" description="FAD/NAD(P)-binding" evidence="10">
    <location>
        <begin position="8"/>
        <end position="331"/>
    </location>
</feature>
<dbReference type="PANTHER" id="PTHR22912:SF151">
    <property type="entry name" value="DIHYDROLIPOYL DEHYDROGENASE, MITOCHONDRIAL"/>
    <property type="match status" value="1"/>
</dbReference>
<evidence type="ECO:0000256" key="2">
    <source>
        <dbReference type="ARBA" id="ARBA00007532"/>
    </source>
</evidence>
<evidence type="ECO:0000256" key="5">
    <source>
        <dbReference type="ARBA" id="ARBA00023002"/>
    </source>
</evidence>
<evidence type="ECO:0000256" key="6">
    <source>
        <dbReference type="ARBA" id="ARBA00023027"/>
    </source>
</evidence>
<gene>
    <name evidence="11" type="primary">pdhD_2</name>
    <name evidence="11" type="ORF">GALL_350350</name>
</gene>
<dbReference type="EC" id="1.8.1.4" evidence="11"/>
<reference evidence="11" key="1">
    <citation type="submission" date="2016-10" db="EMBL/GenBank/DDBJ databases">
        <title>Sequence of Gallionella enrichment culture.</title>
        <authorList>
            <person name="Poehlein A."/>
            <person name="Muehling M."/>
            <person name="Daniel R."/>
        </authorList>
    </citation>
    <scope>NUCLEOTIDE SEQUENCE</scope>
</reference>
<dbReference type="FunFam" id="3.30.390.30:FF:000001">
    <property type="entry name" value="Dihydrolipoyl dehydrogenase"/>
    <property type="match status" value="1"/>
</dbReference>
<evidence type="ECO:0000256" key="1">
    <source>
        <dbReference type="ARBA" id="ARBA00001974"/>
    </source>
</evidence>
<organism evidence="11">
    <name type="scientific">mine drainage metagenome</name>
    <dbReference type="NCBI Taxonomy" id="410659"/>
    <lineage>
        <taxon>unclassified sequences</taxon>
        <taxon>metagenomes</taxon>
        <taxon>ecological metagenomes</taxon>
    </lineage>
</organism>
<feature type="domain" description="Pyridine nucleotide-disulphide oxidoreductase dimerisation" evidence="9">
    <location>
        <begin position="353"/>
        <end position="459"/>
    </location>
</feature>
<dbReference type="InterPro" id="IPR012999">
    <property type="entry name" value="Pyr_OxRdtase_I_AS"/>
</dbReference>
<evidence type="ECO:0000259" key="9">
    <source>
        <dbReference type="Pfam" id="PF02852"/>
    </source>
</evidence>
<dbReference type="GO" id="GO:0004148">
    <property type="term" value="F:dihydrolipoyl dehydrogenase (NADH) activity"/>
    <property type="evidence" value="ECO:0007669"/>
    <property type="project" value="UniProtKB-EC"/>
</dbReference>
<keyword evidence="5 11" id="KW-0560">Oxidoreductase</keyword>
<keyword evidence="4" id="KW-0274">FAD</keyword>
<comment type="similarity">
    <text evidence="2">Belongs to the class-I pyridine nucleotide-disulfide oxidoreductase family.</text>
</comment>
<evidence type="ECO:0000256" key="4">
    <source>
        <dbReference type="ARBA" id="ARBA00022827"/>
    </source>
</evidence>
<keyword evidence="6" id="KW-0520">NAD</keyword>
<dbReference type="AlphaFoldDB" id="A0A1J5QI20"/>
<dbReference type="InterPro" id="IPR050151">
    <property type="entry name" value="Class-I_Pyr_Nuc-Dis_Oxidored"/>
</dbReference>